<dbReference type="GO" id="GO:0005634">
    <property type="term" value="C:nucleus"/>
    <property type="evidence" value="ECO:0007669"/>
    <property type="project" value="TreeGrafter"/>
</dbReference>
<organism evidence="1 2">
    <name type="scientific">Meloidogyne javanica</name>
    <name type="common">Root-knot nematode worm</name>
    <dbReference type="NCBI Taxonomy" id="6303"/>
    <lineage>
        <taxon>Eukaryota</taxon>
        <taxon>Metazoa</taxon>
        <taxon>Ecdysozoa</taxon>
        <taxon>Nematoda</taxon>
        <taxon>Chromadorea</taxon>
        <taxon>Rhabditida</taxon>
        <taxon>Tylenchina</taxon>
        <taxon>Tylenchomorpha</taxon>
        <taxon>Tylenchoidea</taxon>
        <taxon>Meloidogynidae</taxon>
        <taxon>Meloidogyninae</taxon>
        <taxon>Meloidogyne</taxon>
        <taxon>Meloidogyne incognita group</taxon>
    </lineage>
</organism>
<dbReference type="PANTHER" id="PTHR47241">
    <property type="entry name" value="FINGER PROTEIN, PUTATIVE-RELATED"/>
    <property type="match status" value="1"/>
</dbReference>
<dbReference type="AlphaFoldDB" id="A0A915LEE3"/>
<evidence type="ECO:0000313" key="1">
    <source>
        <dbReference type="Proteomes" id="UP000887561"/>
    </source>
</evidence>
<name>A0A915LEE3_MELJA</name>
<sequence>KLKKSAVLREKFQNLQIICDLPDKELVKHTEIRWTSSYDMMDRWMQNEKAIKLLLASDATLPKFHDDDWNIISALKEILSPIYHATIALQNRHTTISTVIPLFRVIVHKLEKDQENYV</sequence>
<dbReference type="InterPro" id="IPR012337">
    <property type="entry name" value="RNaseH-like_sf"/>
</dbReference>
<protein>
    <submittedName>
        <fullName evidence="2">Uncharacterized protein</fullName>
    </submittedName>
</protein>
<proteinExistence type="predicted"/>
<dbReference type="SUPFAM" id="SSF53098">
    <property type="entry name" value="Ribonuclease H-like"/>
    <property type="match status" value="1"/>
</dbReference>
<dbReference type="WBParaSite" id="scaffold11060_cov161.g15282">
    <property type="protein sequence ID" value="scaffold11060_cov161.g15282"/>
    <property type="gene ID" value="scaffold11060_cov161.g15282"/>
</dbReference>
<evidence type="ECO:0000313" key="2">
    <source>
        <dbReference type="WBParaSite" id="scaffold11060_cov161.g15282"/>
    </source>
</evidence>
<keyword evidence="1" id="KW-1185">Reference proteome</keyword>
<dbReference type="InterPro" id="IPR052865">
    <property type="entry name" value="Zinc_finger_BED"/>
</dbReference>
<dbReference type="Proteomes" id="UP000887561">
    <property type="component" value="Unplaced"/>
</dbReference>
<accession>A0A915LEE3</accession>
<reference evidence="2" key="1">
    <citation type="submission" date="2022-11" db="UniProtKB">
        <authorList>
            <consortium name="WormBaseParasite"/>
        </authorList>
    </citation>
    <scope>IDENTIFICATION</scope>
</reference>
<dbReference type="PANTHER" id="PTHR47241:SF1">
    <property type="entry name" value="BED-TYPE DOMAIN-CONTAINING PROTEIN"/>
    <property type="match status" value="1"/>
</dbReference>